<dbReference type="Proteomes" id="UP000316425">
    <property type="component" value="Unassembled WGS sequence"/>
</dbReference>
<dbReference type="InterPro" id="IPR002347">
    <property type="entry name" value="SDR_fam"/>
</dbReference>
<dbReference type="Pfam" id="PF13561">
    <property type="entry name" value="adh_short_C2"/>
    <property type="match status" value="1"/>
</dbReference>
<dbReference type="Gene3D" id="3.40.50.720">
    <property type="entry name" value="NAD(P)-binding Rossmann-like Domain"/>
    <property type="match status" value="1"/>
</dbReference>
<evidence type="ECO:0000313" key="4">
    <source>
        <dbReference type="Proteomes" id="UP000316425"/>
    </source>
</evidence>
<keyword evidence="4" id="KW-1185">Reference proteome</keyword>
<dbReference type="PANTHER" id="PTHR24321:SF11">
    <property type="entry name" value="BLR0893 PROTEIN"/>
    <property type="match status" value="1"/>
</dbReference>
<evidence type="ECO:0000256" key="1">
    <source>
        <dbReference type="ARBA" id="ARBA00006484"/>
    </source>
</evidence>
<evidence type="ECO:0000313" key="3">
    <source>
        <dbReference type="EMBL" id="TSJ67212.1"/>
    </source>
</evidence>
<dbReference type="SUPFAM" id="SSF51735">
    <property type="entry name" value="NAD(P)-binding Rossmann-fold domains"/>
    <property type="match status" value="1"/>
</dbReference>
<protein>
    <submittedName>
        <fullName evidence="3">SDR family oxidoreductase</fullName>
    </submittedName>
</protein>
<accession>A0A556PS51</accession>
<reference evidence="3 4" key="1">
    <citation type="submission" date="2019-07" db="EMBL/GenBank/DDBJ databases">
        <title>Allobacillus sp. nov. SKP isolated from shrimp paste of Euphausiacea.</title>
        <authorList>
            <person name="Kanchanasin P."/>
            <person name="Tanasupawat S."/>
            <person name="Shi W."/>
            <person name="Wu L."/>
            <person name="Ma J."/>
        </authorList>
    </citation>
    <scope>NUCLEOTIDE SEQUENCE [LARGE SCALE GENOMIC DNA]</scope>
    <source>
        <strain evidence="3 4">SKP4-8</strain>
    </source>
</reference>
<evidence type="ECO:0000256" key="2">
    <source>
        <dbReference type="ARBA" id="ARBA00023002"/>
    </source>
</evidence>
<gene>
    <name evidence="3" type="ORF">FPQ13_02845</name>
</gene>
<dbReference type="GO" id="GO:0016491">
    <property type="term" value="F:oxidoreductase activity"/>
    <property type="evidence" value="ECO:0007669"/>
    <property type="project" value="UniProtKB-KW"/>
</dbReference>
<dbReference type="PRINTS" id="PR00081">
    <property type="entry name" value="GDHRDH"/>
</dbReference>
<dbReference type="OrthoDB" id="9803333at2"/>
<organism evidence="3 4">
    <name type="scientific">Allobacillus salarius</name>
    <dbReference type="NCBI Taxonomy" id="1955272"/>
    <lineage>
        <taxon>Bacteria</taxon>
        <taxon>Bacillati</taxon>
        <taxon>Bacillota</taxon>
        <taxon>Bacilli</taxon>
        <taxon>Bacillales</taxon>
        <taxon>Bacillaceae</taxon>
        <taxon>Allobacillus</taxon>
    </lineage>
</organism>
<proteinExistence type="inferred from homology"/>
<dbReference type="PANTHER" id="PTHR24321">
    <property type="entry name" value="DEHYDROGENASES, SHORT CHAIN"/>
    <property type="match status" value="1"/>
</dbReference>
<comment type="similarity">
    <text evidence="1">Belongs to the short-chain dehydrogenases/reductases (SDR) family.</text>
</comment>
<sequence length="239" mass="26599">MMKETVLVIGASSDLAQETIQSLASPSRQFILHYFENKEAIEKTMSLLDEDQVIMSVRANLSEQTEIQQLIESIPFQVHSILFAQGRSYHELLTESSSEKMDEQYTIHLKSMMLIAKAFLPQMIARKEGNIVVISSIWGELGASNESVYAAMKGAQLAWMKSIAKEVGPSGVRVNAVTPGLIDTKMNKVISEQDQEVWTNQVPLRRAGQPGDVANLIRFLFSNESNYIHGQVLRLSGGI</sequence>
<name>A0A556PS51_9BACI</name>
<comment type="caution">
    <text evidence="3">The sequence shown here is derived from an EMBL/GenBank/DDBJ whole genome shotgun (WGS) entry which is preliminary data.</text>
</comment>
<keyword evidence="2" id="KW-0560">Oxidoreductase</keyword>
<dbReference type="InterPro" id="IPR036291">
    <property type="entry name" value="NAD(P)-bd_dom_sf"/>
</dbReference>
<dbReference type="CDD" id="cd05233">
    <property type="entry name" value="SDR_c"/>
    <property type="match status" value="1"/>
</dbReference>
<dbReference type="NCBIfam" id="NF047420">
    <property type="entry name" value="EF_P_mod_YmfI"/>
    <property type="match status" value="1"/>
</dbReference>
<dbReference type="EMBL" id="VMHE01000002">
    <property type="protein sequence ID" value="TSJ67212.1"/>
    <property type="molecule type" value="Genomic_DNA"/>
</dbReference>
<dbReference type="AlphaFoldDB" id="A0A556PS51"/>